<evidence type="ECO:0000256" key="1">
    <source>
        <dbReference type="ARBA" id="ARBA00022793"/>
    </source>
</evidence>
<evidence type="ECO:0000256" key="2">
    <source>
        <dbReference type="ARBA" id="ARBA00023145"/>
    </source>
</evidence>
<dbReference type="GO" id="GO:0008654">
    <property type="term" value="P:phospholipid biosynthetic process"/>
    <property type="evidence" value="ECO:0007669"/>
    <property type="project" value="InterPro"/>
</dbReference>
<keyword evidence="3 5" id="KW-0456">Lyase</keyword>
<dbReference type="RefSeq" id="WP_423248351.1">
    <property type="nucleotide sequence ID" value="NZ_CACRUQ010000002.1"/>
</dbReference>
<evidence type="ECO:0000256" key="3">
    <source>
        <dbReference type="ARBA" id="ARBA00023239"/>
    </source>
</evidence>
<keyword evidence="2" id="KW-0865">Zymogen</keyword>
<dbReference type="GO" id="GO:0004609">
    <property type="term" value="F:phosphatidylserine decarboxylase activity"/>
    <property type="evidence" value="ECO:0007669"/>
    <property type="project" value="UniProtKB-EC"/>
</dbReference>
<keyword evidence="1" id="KW-0210">Decarboxylase</keyword>
<dbReference type="InterPro" id="IPR003817">
    <property type="entry name" value="PS_Dcarbxylase"/>
</dbReference>
<dbReference type="PANTHER" id="PTHR10067">
    <property type="entry name" value="PHOSPHATIDYLSERINE DECARBOXYLASE"/>
    <property type="match status" value="1"/>
</dbReference>
<dbReference type="PANTHER" id="PTHR10067:SF17">
    <property type="entry name" value="PHOSPHATIDYLSERINE DECARBOXYLASE PROENZYME 2"/>
    <property type="match status" value="1"/>
</dbReference>
<dbReference type="Pfam" id="PF02666">
    <property type="entry name" value="PS_Dcarbxylase"/>
    <property type="match status" value="1"/>
</dbReference>
<protein>
    <submittedName>
        <fullName evidence="5">Phosphatidylserine decarboxylase proenzyme</fullName>
        <ecNumber evidence="5">4.1.1.65</ecNumber>
    </submittedName>
</protein>
<proteinExistence type="predicted"/>
<evidence type="ECO:0000256" key="4">
    <source>
        <dbReference type="ARBA" id="ARBA00023317"/>
    </source>
</evidence>
<gene>
    <name evidence="5" type="primary">psd</name>
    <name evidence="5" type="ORF">RTLFYP15_00312</name>
</gene>
<name>A0A6N2Y8U2_9FIRM</name>
<dbReference type="AlphaFoldDB" id="A0A6N2Y8U2"/>
<dbReference type="EC" id="4.1.1.65" evidence="5"/>
<dbReference type="EMBL" id="CACRUQ010000002">
    <property type="protein sequence ID" value="VYT63075.1"/>
    <property type="molecule type" value="Genomic_DNA"/>
</dbReference>
<keyword evidence="4" id="KW-0670">Pyruvate</keyword>
<accession>A0A6N2Y8U2</accession>
<organism evidence="5">
    <name type="scientific">[Ruminococcus] torques</name>
    <dbReference type="NCBI Taxonomy" id="33039"/>
    <lineage>
        <taxon>Bacteria</taxon>
        <taxon>Bacillati</taxon>
        <taxon>Bacillota</taxon>
        <taxon>Clostridia</taxon>
        <taxon>Lachnospirales</taxon>
        <taxon>Lachnospiraceae</taxon>
        <taxon>Mediterraneibacter</taxon>
    </lineage>
</organism>
<evidence type="ECO:0000313" key="5">
    <source>
        <dbReference type="EMBL" id="VYT63075.1"/>
    </source>
</evidence>
<sequence length="304" mass="34500">MIYADRNGNRMEKTTGQDRFLEYIYGHTLTRMMLKPLLGSRVSRLGGKVLDSRVSRLLIPSFVRKNQIDLSIYEKKHYSSYNDFFTRKILAEERPIDGRKEVLISPCDGKVTVCPIRRDGLFLIKQTQYTVRSLLKDEKLAKRYEGGTAYIIRLTVDDYHRYCYVADGVKSAQRKIGGVFHTVNPVANDYAPIYKMNTREYCLVQTEELGTVLQMEVGALMVGRIKNHKKKVSVVHRGEEKGMFEFGGSTVVLLTEPGKVQTDEDLVRNSATGVETLVKMGEKIGEKCQKEPFSGENGGFSIAF</sequence>
<reference evidence="5" key="1">
    <citation type="submission" date="2019-11" db="EMBL/GenBank/DDBJ databases">
        <authorList>
            <person name="Feng L."/>
        </authorList>
    </citation>
    <scope>NUCLEOTIDE SEQUENCE</scope>
    <source>
        <strain evidence="5">RtorquesLFYP15</strain>
    </source>
</reference>